<reference evidence="1 2" key="1">
    <citation type="submission" date="2019-08" db="EMBL/GenBank/DDBJ databases">
        <title>The genome of the soybean aphid Biotype 1, its phylome, world population structure and adaptation to the North American continent.</title>
        <authorList>
            <person name="Giordano R."/>
            <person name="Donthu R.K."/>
            <person name="Hernandez A.G."/>
            <person name="Wright C.L."/>
            <person name="Zimin A.V."/>
        </authorList>
    </citation>
    <scope>NUCLEOTIDE SEQUENCE [LARGE SCALE GENOMIC DNA]</scope>
    <source>
        <tissue evidence="1">Whole aphids</tissue>
    </source>
</reference>
<organism evidence="1 2">
    <name type="scientific">Aphis glycines</name>
    <name type="common">Soybean aphid</name>
    <dbReference type="NCBI Taxonomy" id="307491"/>
    <lineage>
        <taxon>Eukaryota</taxon>
        <taxon>Metazoa</taxon>
        <taxon>Ecdysozoa</taxon>
        <taxon>Arthropoda</taxon>
        <taxon>Hexapoda</taxon>
        <taxon>Insecta</taxon>
        <taxon>Pterygota</taxon>
        <taxon>Neoptera</taxon>
        <taxon>Paraneoptera</taxon>
        <taxon>Hemiptera</taxon>
        <taxon>Sternorrhyncha</taxon>
        <taxon>Aphidomorpha</taxon>
        <taxon>Aphidoidea</taxon>
        <taxon>Aphididae</taxon>
        <taxon>Aphidini</taxon>
        <taxon>Aphis</taxon>
        <taxon>Aphis</taxon>
    </lineage>
</organism>
<dbReference type="AlphaFoldDB" id="A0A6G0U8C6"/>
<dbReference type="OrthoDB" id="10631071at2759"/>
<accession>A0A6G0U8C6</accession>
<dbReference type="Proteomes" id="UP000475862">
    <property type="component" value="Unassembled WGS sequence"/>
</dbReference>
<comment type="caution">
    <text evidence="1">The sequence shown here is derived from an EMBL/GenBank/DDBJ whole genome shotgun (WGS) entry which is preliminary data.</text>
</comment>
<sequence>MYRWDGYNLCNKIDCDRTKQFVQLVPIVEQSVPIVIPMCYKFLFYSSVPTTQYRHMFEGIKMNQCTSLLDAVLYSAATSSTSSSTTDTSVSRTRNGHTHIFFCNSTCFSFRSKYSMIFSRWCWTRRPFSMLNSSSALASISSAFSLASCSMKAIIVKKNKLGNGRRTTSREMEQPTPNGKLSAKAVRRVGGMGIVEGGVGRQAVEEDISALSTRYRRDVRVDRNFL</sequence>
<protein>
    <submittedName>
        <fullName evidence="1">Uncharacterized protein</fullName>
    </submittedName>
</protein>
<gene>
    <name evidence="1" type="ORF">AGLY_000928</name>
</gene>
<name>A0A6G0U8C6_APHGL</name>
<keyword evidence="2" id="KW-1185">Reference proteome</keyword>
<evidence type="ECO:0000313" key="1">
    <source>
        <dbReference type="EMBL" id="KAE9545385.1"/>
    </source>
</evidence>
<evidence type="ECO:0000313" key="2">
    <source>
        <dbReference type="Proteomes" id="UP000475862"/>
    </source>
</evidence>
<proteinExistence type="predicted"/>
<dbReference type="EMBL" id="VYZN01000001">
    <property type="protein sequence ID" value="KAE9545385.1"/>
    <property type="molecule type" value="Genomic_DNA"/>
</dbReference>